<protein>
    <recommendedName>
        <fullName evidence="4">Type II toxin-antitoxin system RelE/ParE family toxin</fullName>
    </recommendedName>
</protein>
<dbReference type="Gene3D" id="3.30.2310.20">
    <property type="entry name" value="RelE-like"/>
    <property type="match status" value="1"/>
</dbReference>
<proteinExistence type="predicted"/>
<gene>
    <name evidence="2" type="ORF">AEth_01170</name>
</gene>
<dbReference type="PANTHER" id="PTHR38813:SF1">
    <property type="entry name" value="TOXIN RELE1-RELATED"/>
    <property type="match status" value="1"/>
</dbReference>
<reference evidence="3" key="1">
    <citation type="submission" date="2019-01" db="EMBL/GenBank/DDBJ databases">
        <title>Anaerobic oxidation of ethane by archaea from a marine hydrocarbon seep.</title>
        <authorList>
            <person name="Musat F."/>
        </authorList>
    </citation>
    <scope>NUCLEOTIDE SEQUENCE [LARGE SCALE GENOMIC DNA]</scope>
</reference>
<evidence type="ECO:0000256" key="1">
    <source>
        <dbReference type="ARBA" id="ARBA00022649"/>
    </source>
</evidence>
<dbReference type="EMBL" id="RPGO01000027">
    <property type="protein sequence ID" value="RZB29442.1"/>
    <property type="molecule type" value="Genomic_DNA"/>
</dbReference>
<accession>A0A8B3S373</accession>
<evidence type="ECO:0000313" key="3">
    <source>
        <dbReference type="Proteomes" id="UP000291831"/>
    </source>
</evidence>
<dbReference type="SUPFAM" id="SSF143011">
    <property type="entry name" value="RelE-like"/>
    <property type="match status" value="1"/>
</dbReference>
<dbReference type="Proteomes" id="UP000291831">
    <property type="component" value="Unassembled WGS sequence"/>
</dbReference>
<sequence>MKLKAHPLFEKDVKKLDKKDREGISVALKRLKENFIRYKPIKGIPNCFRLRIGNLRVVYIVKGDEIWILIVEKRKQVYKEMKKRLR</sequence>
<evidence type="ECO:0000313" key="2">
    <source>
        <dbReference type="EMBL" id="RZB29442.1"/>
    </source>
</evidence>
<evidence type="ECO:0008006" key="4">
    <source>
        <dbReference type="Google" id="ProtNLM"/>
    </source>
</evidence>
<dbReference type="AlphaFoldDB" id="A0A8B3S373"/>
<dbReference type="InterPro" id="IPR052747">
    <property type="entry name" value="TA_system_RelE_toxin"/>
</dbReference>
<dbReference type="Pfam" id="PF05016">
    <property type="entry name" value="ParE_toxin"/>
    <property type="match status" value="1"/>
</dbReference>
<organism evidence="2 3">
    <name type="scientific">Candidatus Argoarchaeum ethanivorans</name>
    <dbReference type="NCBI Taxonomy" id="2608793"/>
    <lineage>
        <taxon>Archaea</taxon>
        <taxon>Methanobacteriati</taxon>
        <taxon>Methanobacteriota</taxon>
        <taxon>Stenosarchaea group</taxon>
        <taxon>Methanomicrobia</taxon>
        <taxon>Methanosarcinales</taxon>
        <taxon>Methanosarcinales incertae sedis</taxon>
        <taxon>GOM Arc I cluster</taxon>
        <taxon>Candidatus Argoarchaeum</taxon>
    </lineage>
</organism>
<dbReference type="InterPro" id="IPR035093">
    <property type="entry name" value="RelE/ParE_toxin_dom_sf"/>
</dbReference>
<name>A0A8B3S373_9EURY</name>
<dbReference type="InterPro" id="IPR007712">
    <property type="entry name" value="RelE/ParE_toxin"/>
</dbReference>
<dbReference type="PANTHER" id="PTHR38813">
    <property type="match status" value="1"/>
</dbReference>
<comment type="caution">
    <text evidence="2">The sequence shown here is derived from an EMBL/GenBank/DDBJ whole genome shotgun (WGS) entry which is preliminary data.</text>
</comment>
<keyword evidence="1" id="KW-1277">Toxin-antitoxin system</keyword>